<accession>A0ABV8CEY0</accession>
<keyword evidence="6 17" id="KW-0547">Nucleotide-binding</keyword>
<evidence type="ECO:0000256" key="5">
    <source>
        <dbReference type="ARBA" id="ARBA00022723"/>
    </source>
</evidence>
<dbReference type="InterPro" id="IPR029056">
    <property type="entry name" value="Ribokinase-like"/>
</dbReference>
<keyword evidence="13" id="KW-0511">Multifunctional enzyme</keyword>
<dbReference type="InterPro" id="IPR030677">
    <property type="entry name" value="Nnr"/>
</dbReference>
<comment type="similarity">
    <text evidence="17">Belongs to the NnrD/CARKD family.</text>
</comment>
<keyword evidence="9 18" id="KW-0630">Potassium</keyword>
<evidence type="ECO:0000256" key="19">
    <source>
        <dbReference type="PIRNR" id="PIRNR017184"/>
    </source>
</evidence>
<comment type="function">
    <text evidence="18">Catalyzes the epimerization of the S- and R-forms of NAD(P)HX, a damaged form of NAD(P)H that is a result of enzymatic or heat-dependent hydration. This is a prerequisite for the S-specific NAD(P)H-hydrate dehydratase to allow the repair of both epimers of NAD(P)HX.</text>
</comment>
<dbReference type="Pfam" id="PF01256">
    <property type="entry name" value="Carb_kinase"/>
    <property type="match status" value="1"/>
</dbReference>
<evidence type="ECO:0000256" key="14">
    <source>
        <dbReference type="ARBA" id="ARBA00025153"/>
    </source>
</evidence>
<feature type="binding site" evidence="17">
    <location>
        <position position="433"/>
    </location>
    <ligand>
        <name>AMP</name>
        <dbReference type="ChEBI" id="CHEBI:456215"/>
    </ligand>
</feature>
<dbReference type="PANTHER" id="PTHR12592:SF0">
    <property type="entry name" value="ATP-DEPENDENT (S)-NAD(P)H-HYDRATE DEHYDRATASE"/>
    <property type="match status" value="1"/>
</dbReference>
<keyword evidence="12 17" id="KW-0456">Lyase</keyword>
<evidence type="ECO:0000259" key="20">
    <source>
        <dbReference type="PROSITE" id="PS51383"/>
    </source>
</evidence>
<dbReference type="HAMAP" id="MF_01966">
    <property type="entry name" value="NADHX_epimerase"/>
    <property type="match status" value="1"/>
</dbReference>
<feature type="binding site" evidence="17">
    <location>
        <position position="321"/>
    </location>
    <ligand>
        <name>(6S)-NADPHX</name>
        <dbReference type="ChEBI" id="CHEBI:64076"/>
    </ligand>
</feature>
<evidence type="ECO:0000256" key="4">
    <source>
        <dbReference type="ARBA" id="ARBA00009524"/>
    </source>
</evidence>
<keyword evidence="23" id="KW-1185">Reference proteome</keyword>
<dbReference type="Pfam" id="PF03853">
    <property type="entry name" value="YjeF_N"/>
    <property type="match status" value="1"/>
</dbReference>
<dbReference type="NCBIfam" id="TIGR00196">
    <property type="entry name" value="yjeF_cterm"/>
    <property type="match status" value="1"/>
</dbReference>
<feature type="binding site" evidence="17">
    <location>
        <begin position="404"/>
        <end position="408"/>
    </location>
    <ligand>
        <name>AMP</name>
        <dbReference type="ChEBI" id="CHEBI:456215"/>
    </ligand>
</feature>
<protein>
    <recommendedName>
        <fullName evidence="19">Bifunctional NAD(P)H-hydrate repair enzyme</fullName>
    </recommendedName>
    <alternativeName>
        <fullName evidence="19">Nicotinamide nucleotide repair protein</fullName>
    </alternativeName>
    <domain>
        <recommendedName>
            <fullName evidence="19">ADP-dependent (S)-NAD(P)H-hydrate dehydratase</fullName>
            <ecNumber evidence="19">4.2.1.136</ecNumber>
        </recommendedName>
        <alternativeName>
            <fullName evidence="19">ADP-dependent NAD(P)HX dehydratase</fullName>
        </alternativeName>
    </domain>
    <domain>
        <recommendedName>
            <fullName evidence="19">NAD(P)H-hydrate epimerase</fullName>
            <ecNumber evidence="19">5.1.99.6</ecNumber>
        </recommendedName>
    </domain>
</protein>
<comment type="similarity">
    <text evidence="4 19">In the C-terminal section; belongs to the NnrD/CARKD family.</text>
</comment>
<evidence type="ECO:0000256" key="12">
    <source>
        <dbReference type="ARBA" id="ARBA00023239"/>
    </source>
</evidence>
<feature type="domain" description="YjeF N-terminal" evidence="21">
    <location>
        <begin position="13"/>
        <end position="215"/>
    </location>
</feature>
<feature type="binding site" evidence="17">
    <location>
        <position position="434"/>
    </location>
    <ligand>
        <name>(6S)-NADPHX</name>
        <dbReference type="ChEBI" id="CHEBI:64076"/>
    </ligand>
</feature>
<evidence type="ECO:0000256" key="10">
    <source>
        <dbReference type="ARBA" id="ARBA00023027"/>
    </source>
</evidence>
<feature type="binding site" evidence="18">
    <location>
        <position position="158"/>
    </location>
    <ligand>
        <name>(6S)-NADPHX</name>
        <dbReference type="ChEBI" id="CHEBI:64076"/>
    </ligand>
</feature>
<dbReference type="Gene3D" id="3.40.1190.20">
    <property type="match status" value="1"/>
</dbReference>
<keyword evidence="5 18" id="KW-0479">Metal-binding</keyword>
<dbReference type="PIRSF" id="PIRSF017184">
    <property type="entry name" value="Nnr"/>
    <property type="match status" value="1"/>
</dbReference>
<sequence length="492" mass="51328">MTLTVPVCTTSQIRSLERYAISQIGMSEQELMYEAGLAAFNNLKQLYPSAQKITVFCGGGNNAGDGYVLARLAFKAGYDVTINYYKPLEALPEAASTEAQAAISAGIPCVPIEQWEDIDADVIIDALLGIGLTGNVRDPLAAAINLINSSNTPVIALDIPSGLNADTGQVMGTCVIADVTSTFVAYKAGLVTLDGPDYCGQIICNDLGIDLQTARNFQPIATLIDDQIAEKNLQPRKRNCHKGDFGHVLIIGGGPGMPGAVCLAANAALRTGAGLVSIATIEAHANHIVPGLPEAIIHGLTDASQILPLLEKATVCVLGPGLGIDQWAIDLFSQVISCQLPMVIDASALRLLAGMPQHDDNWVLTPHPGEAASLLSCATQDIQSDRYAAAAEIQHRYGGNVVLKGAGTLIACDDDSLHVCTIGNPGMASAGMGDVLSGVIAGLIAQGMQLNQAAKLGVWLHARAGDLASHKGGERGLIASDLMPYLRTLVNP</sequence>
<feature type="binding site" evidence="18">
    <location>
        <begin position="129"/>
        <end position="135"/>
    </location>
    <ligand>
        <name>(6S)-NADPHX</name>
        <dbReference type="ChEBI" id="CHEBI:64076"/>
    </ligand>
</feature>
<evidence type="ECO:0000256" key="16">
    <source>
        <dbReference type="ARBA" id="ARBA00049209"/>
    </source>
</evidence>
<comment type="similarity">
    <text evidence="18">Belongs to the NnrE/AIBP family.</text>
</comment>
<evidence type="ECO:0000256" key="6">
    <source>
        <dbReference type="ARBA" id="ARBA00022741"/>
    </source>
</evidence>
<dbReference type="PANTHER" id="PTHR12592">
    <property type="entry name" value="ATP-DEPENDENT (S)-NAD(P)H-HYDRATE DEHYDRATASE FAMILY MEMBER"/>
    <property type="match status" value="1"/>
</dbReference>
<dbReference type="PROSITE" id="PS51385">
    <property type="entry name" value="YJEF_N"/>
    <property type="match status" value="1"/>
</dbReference>
<dbReference type="RefSeq" id="WP_382342395.1">
    <property type="nucleotide sequence ID" value="NZ_JBHSAB010000014.1"/>
</dbReference>
<keyword evidence="8 17" id="KW-0521">NADP</keyword>
<dbReference type="CDD" id="cd01171">
    <property type="entry name" value="YXKO-related"/>
    <property type="match status" value="1"/>
</dbReference>
<evidence type="ECO:0000256" key="9">
    <source>
        <dbReference type="ARBA" id="ARBA00022958"/>
    </source>
</evidence>
<dbReference type="InterPro" id="IPR036652">
    <property type="entry name" value="YjeF_N_dom_sf"/>
</dbReference>
<evidence type="ECO:0000313" key="23">
    <source>
        <dbReference type="Proteomes" id="UP001595758"/>
    </source>
</evidence>
<feature type="domain" description="YjeF C-terminal" evidence="20">
    <location>
        <begin position="225"/>
        <end position="492"/>
    </location>
</feature>
<dbReference type="PROSITE" id="PS01050">
    <property type="entry name" value="YJEF_C_2"/>
    <property type="match status" value="1"/>
</dbReference>
<feature type="binding site" evidence="17">
    <location>
        <position position="260"/>
    </location>
    <ligand>
        <name>(6S)-NADPHX</name>
        <dbReference type="ChEBI" id="CHEBI:64076"/>
    </ligand>
</feature>
<dbReference type="EC" id="5.1.99.6" evidence="19"/>
<evidence type="ECO:0000256" key="13">
    <source>
        <dbReference type="ARBA" id="ARBA00023268"/>
    </source>
</evidence>
<comment type="subunit">
    <text evidence="17">Homotetramer.</text>
</comment>
<evidence type="ECO:0000256" key="1">
    <source>
        <dbReference type="ARBA" id="ARBA00000013"/>
    </source>
</evidence>
<dbReference type="PROSITE" id="PS51383">
    <property type="entry name" value="YJEF_C_3"/>
    <property type="match status" value="1"/>
</dbReference>
<dbReference type="Gene3D" id="3.40.50.10260">
    <property type="entry name" value="YjeF N-terminal domain"/>
    <property type="match status" value="1"/>
</dbReference>
<dbReference type="SUPFAM" id="SSF64153">
    <property type="entry name" value="YjeF N-terminal domain-like"/>
    <property type="match status" value="1"/>
</dbReference>
<organism evidence="22 23">
    <name type="scientific">Legionella dresdenensis</name>
    <dbReference type="NCBI Taxonomy" id="450200"/>
    <lineage>
        <taxon>Bacteria</taxon>
        <taxon>Pseudomonadati</taxon>
        <taxon>Pseudomonadota</taxon>
        <taxon>Gammaproteobacteria</taxon>
        <taxon>Legionellales</taxon>
        <taxon>Legionellaceae</taxon>
        <taxon>Legionella</taxon>
    </lineage>
</organism>
<name>A0ABV8CEY0_9GAMM</name>
<evidence type="ECO:0000256" key="18">
    <source>
        <dbReference type="HAMAP-Rule" id="MF_01966"/>
    </source>
</evidence>
<proteinExistence type="inferred from homology"/>
<comment type="caution">
    <text evidence="18">Lacks conserved residue(s) required for the propagation of feature annotation.</text>
</comment>
<comment type="catalytic activity">
    <reaction evidence="16 17 19">
        <text>(6S)-NADPHX + ADP = AMP + phosphate + NADPH + H(+)</text>
        <dbReference type="Rhea" id="RHEA:32235"/>
        <dbReference type="ChEBI" id="CHEBI:15378"/>
        <dbReference type="ChEBI" id="CHEBI:43474"/>
        <dbReference type="ChEBI" id="CHEBI:57783"/>
        <dbReference type="ChEBI" id="CHEBI:64076"/>
        <dbReference type="ChEBI" id="CHEBI:456215"/>
        <dbReference type="ChEBI" id="CHEBI:456216"/>
        <dbReference type="EC" id="4.2.1.136"/>
    </reaction>
</comment>
<dbReference type="InterPro" id="IPR004443">
    <property type="entry name" value="YjeF_N_dom"/>
</dbReference>
<dbReference type="Proteomes" id="UP001595758">
    <property type="component" value="Unassembled WGS sequence"/>
</dbReference>
<dbReference type="NCBIfam" id="TIGR00197">
    <property type="entry name" value="yjeF_nterm"/>
    <property type="match status" value="1"/>
</dbReference>
<evidence type="ECO:0000256" key="15">
    <source>
        <dbReference type="ARBA" id="ARBA00048238"/>
    </source>
</evidence>
<comment type="function">
    <text evidence="17">Catalyzes the dehydration of the S-form of NAD(P)HX at the expense of ADP, which is converted to AMP. Together with NAD(P)HX epimerase, which catalyzes the epimerization of the S- and R-forms, the enzyme allows the repair of both epimers of NAD(P)HX, a damaged form of NAD(P)H that is a result of enzymatic or heat-dependent hydration.</text>
</comment>
<evidence type="ECO:0000256" key="7">
    <source>
        <dbReference type="ARBA" id="ARBA00022840"/>
    </source>
</evidence>
<comment type="catalytic activity">
    <reaction evidence="2 18 19">
        <text>(6R)-NADPHX = (6S)-NADPHX</text>
        <dbReference type="Rhea" id="RHEA:32227"/>
        <dbReference type="ChEBI" id="CHEBI:64076"/>
        <dbReference type="ChEBI" id="CHEBI:64077"/>
        <dbReference type="EC" id="5.1.99.6"/>
    </reaction>
</comment>
<feature type="binding site" evidence="17">
    <location>
        <position position="367"/>
    </location>
    <ligand>
        <name>(6S)-NADPHX</name>
        <dbReference type="ChEBI" id="CHEBI:64076"/>
    </ligand>
</feature>
<evidence type="ECO:0000256" key="11">
    <source>
        <dbReference type="ARBA" id="ARBA00023235"/>
    </source>
</evidence>
<dbReference type="HAMAP" id="MF_01965">
    <property type="entry name" value="NADHX_dehydratase"/>
    <property type="match status" value="1"/>
</dbReference>
<comment type="cofactor">
    <cofactor evidence="18 19">
        <name>K(+)</name>
        <dbReference type="ChEBI" id="CHEBI:29103"/>
    </cofactor>
    <text evidence="18 19">Binds 1 potassium ion per subunit.</text>
</comment>
<evidence type="ECO:0000256" key="3">
    <source>
        <dbReference type="ARBA" id="ARBA00006001"/>
    </source>
</evidence>
<dbReference type="InterPro" id="IPR017953">
    <property type="entry name" value="Carbohydrate_kinase_pred_CS"/>
</dbReference>
<feature type="binding site" evidence="18">
    <location>
        <position position="62"/>
    </location>
    <ligand>
        <name>K(+)</name>
        <dbReference type="ChEBI" id="CHEBI:29103"/>
    </ligand>
</feature>
<dbReference type="SUPFAM" id="SSF53613">
    <property type="entry name" value="Ribokinase-like"/>
    <property type="match status" value="1"/>
</dbReference>
<comment type="catalytic activity">
    <reaction evidence="15 17 19">
        <text>(6S)-NADHX + ADP = AMP + phosphate + NADH + H(+)</text>
        <dbReference type="Rhea" id="RHEA:32223"/>
        <dbReference type="ChEBI" id="CHEBI:15378"/>
        <dbReference type="ChEBI" id="CHEBI:43474"/>
        <dbReference type="ChEBI" id="CHEBI:57945"/>
        <dbReference type="ChEBI" id="CHEBI:64074"/>
        <dbReference type="ChEBI" id="CHEBI:456215"/>
        <dbReference type="ChEBI" id="CHEBI:456216"/>
        <dbReference type="EC" id="4.2.1.136"/>
    </reaction>
</comment>
<evidence type="ECO:0000256" key="2">
    <source>
        <dbReference type="ARBA" id="ARBA00000909"/>
    </source>
</evidence>
<comment type="similarity">
    <text evidence="3 19">In the N-terminal section; belongs to the NnrE/AIBP family.</text>
</comment>
<comment type="cofactor">
    <cofactor evidence="17">
        <name>Mg(2+)</name>
        <dbReference type="ChEBI" id="CHEBI:18420"/>
    </cofactor>
</comment>
<evidence type="ECO:0000313" key="22">
    <source>
        <dbReference type="EMBL" id="MFC3908790.1"/>
    </source>
</evidence>
<dbReference type="EMBL" id="JBHSAB010000014">
    <property type="protein sequence ID" value="MFC3908790.1"/>
    <property type="molecule type" value="Genomic_DNA"/>
</dbReference>
<gene>
    <name evidence="18" type="primary">nnrE</name>
    <name evidence="17" type="synonym">nnrD</name>
    <name evidence="22" type="ORF">ACFORL_06825</name>
</gene>
<dbReference type="EC" id="4.2.1.136" evidence="19"/>
<comment type="catalytic activity">
    <reaction evidence="1 18 19">
        <text>(6R)-NADHX = (6S)-NADHX</text>
        <dbReference type="Rhea" id="RHEA:32215"/>
        <dbReference type="ChEBI" id="CHEBI:64074"/>
        <dbReference type="ChEBI" id="CHEBI:64075"/>
        <dbReference type="EC" id="5.1.99.6"/>
    </reaction>
</comment>
<feature type="binding site" evidence="18">
    <location>
        <position position="125"/>
    </location>
    <ligand>
        <name>K(+)</name>
        <dbReference type="ChEBI" id="CHEBI:29103"/>
    </ligand>
</feature>
<evidence type="ECO:0000256" key="17">
    <source>
        <dbReference type="HAMAP-Rule" id="MF_01965"/>
    </source>
</evidence>
<feature type="binding site" evidence="18">
    <location>
        <position position="161"/>
    </location>
    <ligand>
        <name>K(+)</name>
        <dbReference type="ChEBI" id="CHEBI:29103"/>
    </ligand>
</feature>
<comment type="function">
    <text evidence="14 19">Bifunctional enzyme that catalyzes the epimerization of the S- and R-forms of NAD(P)HX and the dehydration of the S-form of NAD(P)HX at the expense of ADP, which is converted to AMP. This allows the repair of both epimers of NAD(P)HX, a damaged form of NAD(P)H that is a result of enzymatic or heat-dependent hydration.</text>
</comment>
<keyword evidence="10 17" id="KW-0520">NAD</keyword>
<comment type="caution">
    <text evidence="22">The sequence shown here is derived from an EMBL/GenBank/DDBJ whole genome shotgun (WGS) entry which is preliminary data.</text>
</comment>
<evidence type="ECO:0000256" key="8">
    <source>
        <dbReference type="ARBA" id="ARBA00022857"/>
    </source>
</evidence>
<reference evidence="23" key="1">
    <citation type="journal article" date="2019" name="Int. J. Syst. Evol. Microbiol.">
        <title>The Global Catalogue of Microorganisms (GCM) 10K type strain sequencing project: providing services to taxonomists for standard genome sequencing and annotation.</title>
        <authorList>
            <consortium name="The Broad Institute Genomics Platform"/>
            <consortium name="The Broad Institute Genome Sequencing Center for Infectious Disease"/>
            <person name="Wu L."/>
            <person name="Ma J."/>
        </authorList>
    </citation>
    <scope>NUCLEOTIDE SEQUENCE [LARGE SCALE GENOMIC DNA]</scope>
    <source>
        <strain evidence="23">CCUG 59858</strain>
    </source>
</reference>
<dbReference type="InterPro" id="IPR000631">
    <property type="entry name" value="CARKD"/>
</dbReference>
<keyword evidence="11 18" id="KW-0413">Isomerase</keyword>
<evidence type="ECO:0000259" key="21">
    <source>
        <dbReference type="PROSITE" id="PS51385"/>
    </source>
</evidence>
<keyword evidence="7 17" id="KW-0067">ATP-binding</keyword>